<name>A0AAV3TAB8_9EURY</name>
<dbReference type="RefSeq" id="WP_343773821.1">
    <property type="nucleotide sequence ID" value="NZ_BAAADV010000003.1"/>
</dbReference>
<dbReference type="AlphaFoldDB" id="A0AAV3TAB8"/>
<evidence type="ECO:0000256" key="1">
    <source>
        <dbReference type="SAM" id="Phobius"/>
    </source>
</evidence>
<dbReference type="EMBL" id="BAAADV010000003">
    <property type="protein sequence ID" value="GAA0672865.1"/>
    <property type="molecule type" value="Genomic_DNA"/>
</dbReference>
<feature type="transmembrane region" description="Helical" evidence="1">
    <location>
        <begin position="89"/>
        <end position="110"/>
    </location>
</feature>
<dbReference type="Proteomes" id="UP001500420">
    <property type="component" value="Unassembled WGS sequence"/>
</dbReference>
<sequence length="122" mass="12416">MTARGDASLAAVALLAFGVALARRGVAPAPIPTIVGALGTLAFEVVAGRYHERVRALWDRPIVRAIALAAAFAGATAAGRLGVRPIASFAVGALATYLCLLGLVVVGVLAPPREWFGGRDGQ</sequence>
<organism evidence="2 3">
    <name type="scientific">Natronoarchaeum mannanilyticum</name>
    <dbReference type="NCBI Taxonomy" id="926360"/>
    <lineage>
        <taxon>Archaea</taxon>
        <taxon>Methanobacteriati</taxon>
        <taxon>Methanobacteriota</taxon>
        <taxon>Stenosarchaea group</taxon>
        <taxon>Halobacteria</taxon>
        <taxon>Halobacteriales</taxon>
        <taxon>Natronoarchaeaceae</taxon>
    </lineage>
</organism>
<reference evidence="2 3" key="1">
    <citation type="journal article" date="2019" name="Int. J. Syst. Evol. Microbiol.">
        <title>The Global Catalogue of Microorganisms (GCM) 10K type strain sequencing project: providing services to taxonomists for standard genome sequencing and annotation.</title>
        <authorList>
            <consortium name="The Broad Institute Genomics Platform"/>
            <consortium name="The Broad Institute Genome Sequencing Center for Infectious Disease"/>
            <person name="Wu L."/>
            <person name="Ma J."/>
        </authorList>
    </citation>
    <scope>NUCLEOTIDE SEQUENCE [LARGE SCALE GENOMIC DNA]</scope>
    <source>
        <strain evidence="2 3">JCM 16328</strain>
    </source>
</reference>
<proteinExistence type="predicted"/>
<protein>
    <submittedName>
        <fullName evidence="2">Uncharacterized protein</fullName>
    </submittedName>
</protein>
<evidence type="ECO:0000313" key="3">
    <source>
        <dbReference type="Proteomes" id="UP001500420"/>
    </source>
</evidence>
<comment type="caution">
    <text evidence="2">The sequence shown here is derived from an EMBL/GenBank/DDBJ whole genome shotgun (WGS) entry which is preliminary data.</text>
</comment>
<evidence type="ECO:0000313" key="2">
    <source>
        <dbReference type="EMBL" id="GAA0672865.1"/>
    </source>
</evidence>
<keyword evidence="1" id="KW-0812">Transmembrane</keyword>
<gene>
    <name evidence="2" type="ORF">GCM10009020_19640</name>
</gene>
<feature type="transmembrane region" description="Helical" evidence="1">
    <location>
        <begin position="62"/>
        <end position="83"/>
    </location>
</feature>
<accession>A0AAV3TAB8</accession>
<keyword evidence="3" id="KW-1185">Reference proteome</keyword>
<keyword evidence="1" id="KW-0472">Membrane</keyword>
<feature type="transmembrane region" description="Helical" evidence="1">
    <location>
        <begin position="32"/>
        <end position="50"/>
    </location>
</feature>
<keyword evidence="1" id="KW-1133">Transmembrane helix</keyword>